<dbReference type="AlphaFoldDB" id="A0A656HGS6"/>
<accession>A0A656HGS6</accession>
<gene>
    <name evidence="1" type="ORF">Thini_2124</name>
</gene>
<dbReference type="EMBL" id="JH651384">
    <property type="protein sequence ID" value="EIJ34696.1"/>
    <property type="molecule type" value="Genomic_DNA"/>
</dbReference>
<name>A0A656HGS6_THINJ</name>
<dbReference type="OrthoDB" id="9799384at2"/>
<organism evidence="1 2">
    <name type="scientific">Thiothrix nivea (strain ATCC 35100 / DSM 5205 / JP2)</name>
    <dbReference type="NCBI Taxonomy" id="870187"/>
    <lineage>
        <taxon>Bacteria</taxon>
        <taxon>Pseudomonadati</taxon>
        <taxon>Pseudomonadota</taxon>
        <taxon>Gammaproteobacteria</taxon>
        <taxon>Thiotrichales</taxon>
        <taxon>Thiotrichaceae</taxon>
        <taxon>Thiothrix</taxon>
    </lineage>
</organism>
<evidence type="ECO:0000313" key="2">
    <source>
        <dbReference type="Proteomes" id="UP000005317"/>
    </source>
</evidence>
<reference evidence="2" key="1">
    <citation type="journal article" date="2011" name="Stand. Genomic Sci.">
        <title>Genome sequence of the filamentous, gliding Thiothrix nivea neotype strain (JP2(T)).</title>
        <authorList>
            <person name="Lapidus A."/>
            <person name="Nolan M."/>
            <person name="Lucas S."/>
            <person name="Glavina Del Rio T."/>
            <person name="Tice H."/>
            <person name="Cheng J.F."/>
            <person name="Tapia R."/>
            <person name="Han C."/>
            <person name="Goodwin L."/>
            <person name="Pitluck S."/>
            <person name="Liolios K."/>
            <person name="Pagani I."/>
            <person name="Ivanova N."/>
            <person name="Huntemann M."/>
            <person name="Mavromatis K."/>
            <person name="Mikhailova N."/>
            <person name="Pati A."/>
            <person name="Chen A."/>
            <person name="Palaniappan K."/>
            <person name="Land M."/>
            <person name="Brambilla E.M."/>
            <person name="Rohde M."/>
            <person name="Abt B."/>
            <person name="Verbarg S."/>
            <person name="Goker M."/>
            <person name="Bristow J."/>
            <person name="Eisen J.A."/>
            <person name="Markowitz V."/>
            <person name="Hugenholtz P."/>
            <person name="Kyrpides N.C."/>
            <person name="Klenk H.P."/>
            <person name="Woyke T."/>
        </authorList>
    </citation>
    <scope>NUCLEOTIDE SEQUENCE [LARGE SCALE GENOMIC DNA]</scope>
    <source>
        <strain evidence="2">ATCC 35100 / DSM 5205 / JP2</strain>
    </source>
</reference>
<keyword evidence="2" id="KW-1185">Reference proteome</keyword>
<protein>
    <submittedName>
        <fullName evidence="1">XRE family transcriptional regulator</fullName>
    </submittedName>
</protein>
<proteinExistence type="predicted"/>
<evidence type="ECO:0000313" key="1">
    <source>
        <dbReference type="EMBL" id="EIJ34696.1"/>
    </source>
</evidence>
<dbReference type="Proteomes" id="UP000005317">
    <property type="component" value="Unassembled WGS sequence"/>
</dbReference>
<sequence>MGEDMTEKALIERDSKRDLGAELLESIRQMKAGQKGAVHQVAVSEVVEERQKAGSSQRQ</sequence>